<gene>
    <name evidence="1" type="ORF">MuYL_0746</name>
</gene>
<proteinExistence type="predicted"/>
<organism evidence="1 2">
    <name type="scientific">Mucilaginibacter xinganensis</name>
    <dbReference type="NCBI Taxonomy" id="1234841"/>
    <lineage>
        <taxon>Bacteria</taxon>
        <taxon>Pseudomonadati</taxon>
        <taxon>Bacteroidota</taxon>
        <taxon>Sphingobacteriia</taxon>
        <taxon>Sphingobacteriales</taxon>
        <taxon>Sphingobacteriaceae</taxon>
        <taxon>Mucilaginibacter</taxon>
    </lineage>
</organism>
<protein>
    <submittedName>
        <fullName evidence="1">Putative conserved protein, contains GH25 family domain</fullName>
    </submittedName>
</protein>
<reference evidence="1 2" key="1">
    <citation type="submission" date="2017-08" db="EMBL/GenBank/DDBJ databases">
        <title>Complete genome sequence of Mucilaginibacter sp. strain BJC16-A31.</title>
        <authorList>
            <consortium name="Henan University of Science and Technology"/>
            <person name="You X."/>
        </authorList>
    </citation>
    <scope>NUCLEOTIDE SEQUENCE [LARGE SCALE GENOMIC DNA]</scope>
    <source>
        <strain evidence="1 2">BJC16-A31</strain>
    </source>
</reference>
<evidence type="ECO:0000313" key="2">
    <source>
        <dbReference type="Proteomes" id="UP000215002"/>
    </source>
</evidence>
<dbReference type="EMBL" id="CP022743">
    <property type="protein sequence ID" value="ASU32646.1"/>
    <property type="molecule type" value="Genomic_DNA"/>
</dbReference>
<dbReference type="AlphaFoldDB" id="A0A223NS47"/>
<dbReference type="InterPro" id="IPR019613">
    <property type="entry name" value="DUF4198"/>
</dbReference>
<evidence type="ECO:0000313" key="1">
    <source>
        <dbReference type="EMBL" id="ASU32646.1"/>
    </source>
</evidence>
<dbReference type="KEGG" id="muc:MuYL_0746"/>
<accession>A0A223NS47</accession>
<dbReference type="Pfam" id="PF10670">
    <property type="entry name" value="DUF4198"/>
    <property type="match status" value="1"/>
</dbReference>
<dbReference type="Proteomes" id="UP000215002">
    <property type="component" value="Chromosome"/>
</dbReference>
<keyword evidence="2" id="KW-1185">Reference proteome</keyword>
<name>A0A223NS47_9SPHI</name>
<sequence length="284" mass="32208">MKRKPLLLIILAAAIGLATTTHDFFLLPELFFMHKGDKLNLHLLSGEAFTKEAEIGYQPAKTTRFMLHNGSKKIDLTRAAKDSAAPVLNYEILNSGQSLIEMTRGYEFSFTSRDAYAEFLNSQGLDKMAEKVKSGNQFRVREKYTRYLKTLVSVDNHDGNAYGKVLNEDYEIILKENPYNKKYGDDMVGLLKFKGKPAPAAAVTLYVKTTTGNVYTQNLTTSTDGEVTFNLSREGVYLLRSVRIEQTKDKDADYESWWTSYTFPFSSSEDLPNTYKEFGFGNKH</sequence>